<gene>
    <name evidence="2" type="ORF">SAMN02745674_00727</name>
</gene>
<evidence type="ECO:0000313" key="3">
    <source>
        <dbReference type="Proteomes" id="UP000190061"/>
    </source>
</evidence>
<keyword evidence="1" id="KW-0812">Transmembrane</keyword>
<evidence type="ECO:0000256" key="1">
    <source>
        <dbReference type="SAM" id="Phobius"/>
    </source>
</evidence>
<keyword evidence="3" id="KW-1185">Reference proteome</keyword>
<organism evidence="2 3">
    <name type="scientific">Lysobacter spongiicola DSM 21749</name>
    <dbReference type="NCBI Taxonomy" id="1122188"/>
    <lineage>
        <taxon>Bacteria</taxon>
        <taxon>Pseudomonadati</taxon>
        <taxon>Pseudomonadota</taxon>
        <taxon>Gammaproteobacteria</taxon>
        <taxon>Lysobacterales</taxon>
        <taxon>Lysobacteraceae</taxon>
        <taxon>Novilysobacter</taxon>
    </lineage>
</organism>
<dbReference type="AlphaFoldDB" id="A0A1T4N4Y5"/>
<dbReference type="STRING" id="1122188.SAMN02745674_00727"/>
<reference evidence="2 3" key="1">
    <citation type="submission" date="2017-02" db="EMBL/GenBank/DDBJ databases">
        <authorList>
            <person name="Peterson S.W."/>
        </authorList>
    </citation>
    <scope>NUCLEOTIDE SEQUENCE [LARGE SCALE GENOMIC DNA]</scope>
    <source>
        <strain evidence="2 3">DSM 21749</strain>
    </source>
</reference>
<protein>
    <submittedName>
        <fullName evidence="2">Uncharacterized protein</fullName>
    </submittedName>
</protein>
<sequence length="448" mass="48393">MVRQGLVWLGRVLVVLVLLAAVLFAGSRWLGRDSAELRLMEQASPTPGRNAFAALWLMPYDIPPDEIEAIAAQDVRRFAARDPADTSEFVSSAEGRYPRAADSSGGSPEWCDWRGNGCLAHVRANRDALAKALAERAPVIDRMRALSGVGHHRDLFKPVVHRPLSIPIGTYSRELLTAQALTVVDGDAAGAMADLCTTVSTWRPLAANSDSLIATMLAMSIVESSSRLLADVLAEQPDGQPIPSTCKTAYVPPVPAEYLPCTAMRGELGLVDGAAKTMDREALENPWGWLVYDRQMTRVRTANHLAHSCKREVQEAALRGEPVTVPWAGGLATPLCAGNLAGCLVTEIAAPAYTDYLHRTQDHAARLQAMELLLRLHENTDDRSYGERLAAMPADSIPTGRKIEVVDTDGGEALRLELFWQGQGRYWEVPLTAPTDPAVSPPPTGGGA</sequence>
<name>A0A1T4N4Y5_9GAMM</name>
<keyword evidence="1" id="KW-0472">Membrane</keyword>
<evidence type="ECO:0000313" key="2">
    <source>
        <dbReference type="EMBL" id="SJZ74302.1"/>
    </source>
</evidence>
<dbReference type="EMBL" id="FUXP01000001">
    <property type="protein sequence ID" value="SJZ74302.1"/>
    <property type="molecule type" value="Genomic_DNA"/>
</dbReference>
<accession>A0A1T4N4Y5</accession>
<dbReference type="Proteomes" id="UP000190061">
    <property type="component" value="Unassembled WGS sequence"/>
</dbReference>
<keyword evidence="1" id="KW-1133">Transmembrane helix</keyword>
<feature type="transmembrane region" description="Helical" evidence="1">
    <location>
        <begin position="6"/>
        <end position="30"/>
    </location>
</feature>
<proteinExistence type="predicted"/>